<dbReference type="PANTHER" id="PTHR23535:SF2">
    <property type="entry name" value="SUGAR EFFLUX TRANSPORTER A-RELATED"/>
    <property type="match status" value="1"/>
</dbReference>
<proteinExistence type="inferred from homology"/>
<keyword evidence="4" id="KW-1003">Cell membrane</keyword>
<feature type="transmembrane region" description="Helical" evidence="10">
    <location>
        <begin position="155"/>
        <end position="174"/>
    </location>
</feature>
<dbReference type="PROSITE" id="PS50850">
    <property type="entry name" value="MFS"/>
    <property type="match status" value="1"/>
</dbReference>
<gene>
    <name evidence="12" type="ORF">ABH943_006892</name>
</gene>
<keyword evidence="13" id="KW-1185">Reference proteome</keyword>
<evidence type="ECO:0000313" key="12">
    <source>
        <dbReference type="EMBL" id="MFK4446860.1"/>
    </source>
</evidence>
<feature type="transmembrane region" description="Helical" evidence="10">
    <location>
        <begin position="355"/>
        <end position="376"/>
    </location>
</feature>
<feature type="transmembrane region" description="Helical" evidence="10">
    <location>
        <begin position="415"/>
        <end position="440"/>
    </location>
</feature>
<dbReference type="Gene3D" id="1.20.1250.20">
    <property type="entry name" value="MFS general substrate transporter like domains"/>
    <property type="match status" value="2"/>
</dbReference>
<reference evidence="12 13" key="1">
    <citation type="submission" date="2024-10" db="EMBL/GenBank/DDBJ databases">
        <authorList>
            <person name="Deangelis K."/>
            <person name="Huntemann M."/>
            <person name="Clum A."/>
            <person name="Wang J."/>
            <person name="Palaniappan K."/>
            <person name="Ritter S."/>
            <person name="Chen I.-M."/>
            <person name="Stamatis D."/>
            <person name="Reddy T."/>
            <person name="O'Malley R."/>
            <person name="Daum C."/>
            <person name="Ng V."/>
            <person name="Ivanova N."/>
            <person name="Kyrpides N."/>
            <person name="Woyke T."/>
        </authorList>
    </citation>
    <scope>NUCLEOTIDE SEQUENCE [LARGE SCALE GENOMIC DNA]</scope>
    <source>
        <strain evidence="12 13">GAS97</strain>
    </source>
</reference>
<dbReference type="InterPro" id="IPR036259">
    <property type="entry name" value="MFS_trans_sf"/>
</dbReference>
<evidence type="ECO:0000256" key="9">
    <source>
        <dbReference type="SAM" id="MobiDB-lite"/>
    </source>
</evidence>
<keyword evidence="5" id="KW-0762">Sugar transport</keyword>
<dbReference type="InterPro" id="IPR011701">
    <property type="entry name" value="MFS"/>
</dbReference>
<feature type="transmembrane region" description="Helical" evidence="10">
    <location>
        <begin position="180"/>
        <end position="201"/>
    </location>
</feature>
<feature type="domain" description="Major facilitator superfamily (MFS) profile" evidence="11">
    <location>
        <begin position="88"/>
        <end position="468"/>
    </location>
</feature>
<feature type="transmembrane region" description="Helical" evidence="10">
    <location>
        <begin position="248"/>
        <end position="266"/>
    </location>
</feature>
<keyword evidence="6 10" id="KW-0812">Transmembrane</keyword>
<dbReference type="SUPFAM" id="SSF103473">
    <property type="entry name" value="MFS general substrate transporter"/>
    <property type="match status" value="1"/>
</dbReference>
<feature type="transmembrane region" description="Helical" evidence="10">
    <location>
        <begin position="88"/>
        <end position="114"/>
    </location>
</feature>
<organism evidence="12 13">
    <name type="scientific">Caballeronia udeis</name>
    <dbReference type="NCBI Taxonomy" id="1232866"/>
    <lineage>
        <taxon>Bacteria</taxon>
        <taxon>Pseudomonadati</taxon>
        <taxon>Pseudomonadota</taxon>
        <taxon>Betaproteobacteria</taxon>
        <taxon>Burkholderiales</taxon>
        <taxon>Burkholderiaceae</taxon>
        <taxon>Caballeronia</taxon>
    </lineage>
</organism>
<name>A0ABW8MW84_9BURK</name>
<reference evidence="12 13" key="2">
    <citation type="submission" date="2024-11" db="EMBL/GenBank/DDBJ databases">
        <title>Using genomics to understand microbial adaptation to soil warming.</title>
        <authorList>
            <person name="Deangelis K.M. PhD."/>
        </authorList>
    </citation>
    <scope>NUCLEOTIDE SEQUENCE [LARGE SCALE GENOMIC DNA]</scope>
    <source>
        <strain evidence="12 13">GAS97</strain>
    </source>
</reference>
<feature type="transmembrane region" description="Helical" evidence="10">
    <location>
        <begin position="382"/>
        <end position="403"/>
    </location>
</feature>
<dbReference type="EMBL" id="JBIYDN010000029">
    <property type="protein sequence ID" value="MFK4446860.1"/>
    <property type="molecule type" value="Genomic_DNA"/>
</dbReference>
<feature type="transmembrane region" description="Helical" evidence="10">
    <location>
        <begin position="324"/>
        <end position="348"/>
    </location>
</feature>
<evidence type="ECO:0000256" key="4">
    <source>
        <dbReference type="ARBA" id="ARBA00022475"/>
    </source>
</evidence>
<evidence type="ECO:0000256" key="1">
    <source>
        <dbReference type="ARBA" id="ARBA00004651"/>
    </source>
</evidence>
<feature type="compositionally biased region" description="Polar residues" evidence="9">
    <location>
        <begin position="50"/>
        <end position="72"/>
    </location>
</feature>
<comment type="subcellular location">
    <subcellularLocation>
        <location evidence="1">Cell membrane</location>
        <topology evidence="1">Multi-pass membrane protein</topology>
    </subcellularLocation>
</comment>
<evidence type="ECO:0000256" key="6">
    <source>
        <dbReference type="ARBA" id="ARBA00022692"/>
    </source>
</evidence>
<feature type="transmembrane region" description="Helical" evidence="10">
    <location>
        <begin position="287"/>
        <end position="304"/>
    </location>
</feature>
<evidence type="ECO:0000259" key="11">
    <source>
        <dbReference type="PROSITE" id="PS50850"/>
    </source>
</evidence>
<dbReference type="Proteomes" id="UP001620514">
    <property type="component" value="Unassembled WGS sequence"/>
</dbReference>
<keyword evidence="8 10" id="KW-0472">Membrane</keyword>
<evidence type="ECO:0000256" key="10">
    <source>
        <dbReference type="SAM" id="Phobius"/>
    </source>
</evidence>
<accession>A0ABW8MW84</accession>
<protein>
    <submittedName>
        <fullName evidence="12">SET family sugar efflux transporter-like MFS transporter</fullName>
    </submittedName>
</protein>
<keyword evidence="7 10" id="KW-1133">Transmembrane helix</keyword>
<feature type="transmembrane region" description="Helical" evidence="10">
    <location>
        <begin position="446"/>
        <end position="464"/>
    </location>
</feature>
<keyword evidence="3" id="KW-0813">Transport</keyword>
<feature type="region of interest" description="Disordered" evidence="9">
    <location>
        <begin position="48"/>
        <end position="72"/>
    </location>
</feature>
<comment type="caution">
    <text evidence="12">The sequence shown here is derived from an EMBL/GenBank/DDBJ whole genome shotgun (WGS) entry which is preliminary data.</text>
</comment>
<sequence length="472" mass="49887">MSLKIPSRISVGKRKYLIRYFKFFESRAENIALISSVRARRTVAAEQVQEHNQGVRSTMSDQSGSQPVAMSDRTGSQSALRQVAASRLFLGATIAMFLSGLGASAAAPQIVLFLVKELGASLPLAGFYYLTSLAAPVAGYFVGRYSDRTGNRLGLFRLCAAAGFVGWAGLALSTSVWMPFIIAVALLAVSGAATSQIFATVHDELSNKPDDANESVVAVIRMALTGGWIVGPVLGAWVAAAYGLRPMLWMTAICMLLQIAPLGTLNPTVKLKPESASEPARHASLRAMLPLLMFTGLFVLVYAGEPVKYGFLLIYMEEHLKLSPAVRGAVIGIQPFIELLIMPFSIGLGRKLGNVWLMCIAAAIGVFANLCFALWSSAAGMFAGQILMGGVWGIFMVLGIIVAQRLLPNAVGTASAIFMSSTALASALGGVAGGFGVSFLGLPNVFLLPALFAGMAVVGLALMARTESFKAY</sequence>
<evidence type="ECO:0000256" key="2">
    <source>
        <dbReference type="ARBA" id="ARBA00006523"/>
    </source>
</evidence>
<evidence type="ECO:0000256" key="7">
    <source>
        <dbReference type="ARBA" id="ARBA00022989"/>
    </source>
</evidence>
<comment type="similarity">
    <text evidence="2">Belongs to the major facilitator superfamily. Set transporter family.</text>
</comment>
<evidence type="ECO:0000256" key="3">
    <source>
        <dbReference type="ARBA" id="ARBA00022448"/>
    </source>
</evidence>
<evidence type="ECO:0000256" key="8">
    <source>
        <dbReference type="ARBA" id="ARBA00023136"/>
    </source>
</evidence>
<dbReference type="RefSeq" id="WP_404612029.1">
    <property type="nucleotide sequence ID" value="NZ_JBIYDN010000029.1"/>
</dbReference>
<evidence type="ECO:0000256" key="5">
    <source>
        <dbReference type="ARBA" id="ARBA00022597"/>
    </source>
</evidence>
<dbReference type="Pfam" id="PF07690">
    <property type="entry name" value="MFS_1"/>
    <property type="match status" value="2"/>
</dbReference>
<feature type="transmembrane region" description="Helical" evidence="10">
    <location>
        <begin position="222"/>
        <end position="242"/>
    </location>
</feature>
<dbReference type="InterPro" id="IPR020846">
    <property type="entry name" value="MFS_dom"/>
</dbReference>
<dbReference type="PANTHER" id="PTHR23535">
    <property type="entry name" value="SUGAR EFFLUX TRANSPORTER A-RELATED"/>
    <property type="match status" value="1"/>
</dbReference>
<evidence type="ECO:0000313" key="13">
    <source>
        <dbReference type="Proteomes" id="UP001620514"/>
    </source>
</evidence>
<feature type="transmembrane region" description="Helical" evidence="10">
    <location>
        <begin position="126"/>
        <end position="143"/>
    </location>
</feature>